<evidence type="ECO:0000313" key="1">
    <source>
        <dbReference type="EMBL" id="KAF2824769.1"/>
    </source>
</evidence>
<evidence type="ECO:0000313" key="2">
    <source>
        <dbReference type="Proteomes" id="UP000799424"/>
    </source>
</evidence>
<keyword evidence="2" id="KW-1185">Reference proteome</keyword>
<accession>A0A6A6ZW31</accession>
<dbReference type="AlphaFoldDB" id="A0A6A6ZW31"/>
<reference evidence="1" key="1">
    <citation type="journal article" date="2020" name="Stud. Mycol.">
        <title>101 Dothideomycetes genomes: a test case for predicting lifestyles and emergence of pathogens.</title>
        <authorList>
            <person name="Haridas S."/>
            <person name="Albert R."/>
            <person name="Binder M."/>
            <person name="Bloem J."/>
            <person name="Labutti K."/>
            <person name="Salamov A."/>
            <person name="Andreopoulos B."/>
            <person name="Baker S."/>
            <person name="Barry K."/>
            <person name="Bills G."/>
            <person name="Bluhm B."/>
            <person name="Cannon C."/>
            <person name="Castanera R."/>
            <person name="Culley D."/>
            <person name="Daum C."/>
            <person name="Ezra D."/>
            <person name="Gonzalez J."/>
            <person name="Henrissat B."/>
            <person name="Kuo A."/>
            <person name="Liang C."/>
            <person name="Lipzen A."/>
            <person name="Lutzoni F."/>
            <person name="Magnuson J."/>
            <person name="Mondo S."/>
            <person name="Nolan M."/>
            <person name="Ohm R."/>
            <person name="Pangilinan J."/>
            <person name="Park H.-J."/>
            <person name="Ramirez L."/>
            <person name="Alfaro M."/>
            <person name="Sun H."/>
            <person name="Tritt A."/>
            <person name="Yoshinaga Y."/>
            <person name="Zwiers L.-H."/>
            <person name="Turgeon B."/>
            <person name="Goodwin S."/>
            <person name="Spatafora J."/>
            <person name="Crous P."/>
            <person name="Grigoriev I."/>
        </authorList>
    </citation>
    <scope>NUCLEOTIDE SEQUENCE</scope>
    <source>
        <strain evidence="1">CBS 113818</strain>
    </source>
</reference>
<gene>
    <name evidence="1" type="ORF">CC86DRAFT_46709</name>
</gene>
<name>A0A6A6ZW31_9PLEO</name>
<dbReference type="Proteomes" id="UP000799424">
    <property type="component" value="Unassembled WGS sequence"/>
</dbReference>
<dbReference type="EMBL" id="MU006229">
    <property type="protein sequence ID" value="KAF2824769.1"/>
    <property type="molecule type" value="Genomic_DNA"/>
</dbReference>
<sequence>MPIIYSVRQLLHDIIDLYGFTSQPCLQKEDVNPVPHAIKSKVQTMRRHFSDHEAWATLLETCCACADAVGDALHVVTFARQRLKPQGSIWQTRFLLSWLVPASNSYSGSPSWPWMPYGGVIGTLSEQVIRYLKPHGLISPHVDCENPEQTIAFRMETHAIAFAMLLQCAHDVGISDQLCLLRSWSVIPK</sequence>
<proteinExistence type="predicted"/>
<protein>
    <submittedName>
        <fullName evidence="1">Uncharacterized protein</fullName>
    </submittedName>
</protein>
<organism evidence="1 2">
    <name type="scientific">Ophiobolus disseminans</name>
    <dbReference type="NCBI Taxonomy" id="1469910"/>
    <lineage>
        <taxon>Eukaryota</taxon>
        <taxon>Fungi</taxon>
        <taxon>Dikarya</taxon>
        <taxon>Ascomycota</taxon>
        <taxon>Pezizomycotina</taxon>
        <taxon>Dothideomycetes</taxon>
        <taxon>Pleosporomycetidae</taxon>
        <taxon>Pleosporales</taxon>
        <taxon>Pleosporineae</taxon>
        <taxon>Phaeosphaeriaceae</taxon>
        <taxon>Ophiobolus</taxon>
    </lineage>
</organism>